<protein>
    <recommendedName>
        <fullName evidence="2">Pyridoxal phosphate homeostasis protein</fullName>
        <shortName evidence="2">PLP homeostasis protein</shortName>
    </recommendedName>
</protein>
<name>A0ABV4U2A3_9BACT</name>
<organism evidence="5 6">
    <name type="scientific">Natronomicrosphaera hydrolytica</name>
    <dbReference type="NCBI Taxonomy" id="3242702"/>
    <lineage>
        <taxon>Bacteria</taxon>
        <taxon>Pseudomonadati</taxon>
        <taxon>Planctomycetota</taxon>
        <taxon>Phycisphaerae</taxon>
        <taxon>Phycisphaerales</taxon>
        <taxon>Phycisphaeraceae</taxon>
        <taxon>Natronomicrosphaera</taxon>
    </lineage>
</organism>
<feature type="modified residue" description="N6-(pyridoxal phosphate)lysine" evidence="2">
    <location>
        <position position="43"/>
    </location>
</feature>
<evidence type="ECO:0000256" key="2">
    <source>
        <dbReference type="HAMAP-Rule" id="MF_02087"/>
    </source>
</evidence>
<evidence type="ECO:0000259" key="4">
    <source>
        <dbReference type="Pfam" id="PF01168"/>
    </source>
</evidence>
<dbReference type="EMBL" id="JBGUBD010000003">
    <property type="protein sequence ID" value="MFA9477725.1"/>
    <property type="molecule type" value="Genomic_DNA"/>
</dbReference>
<proteinExistence type="inferred from homology"/>
<dbReference type="SUPFAM" id="SSF51419">
    <property type="entry name" value="PLP-binding barrel"/>
    <property type="match status" value="1"/>
</dbReference>
<dbReference type="HAMAP" id="MF_02087">
    <property type="entry name" value="PLP_homeostasis"/>
    <property type="match status" value="1"/>
</dbReference>
<sequence length="261" mass="28598">MVGSTPGTSPLRDAYRKVCDRIAAAAERSGRKAKDVLMVAVTKNATPDQIRGLVEMGHIDLGESRVQQLGQRVAQLNEFLARHKTLGGAVVAKPNTPAMPEEVRWHMIGHLQRNKVKQVVPLVKLVHGVDSLRLAEELHNYAARTEQVVDVLVQVNASGEASKHGISPPAVPHIVDQIETMLHLRCRGLMTMAPHTDNPEDARGPFARTAELFNEIRGEKVGRDGFNILSMGMTNDFEIAIEEGANIVRIGRALFGETESE</sequence>
<keyword evidence="6" id="KW-1185">Reference proteome</keyword>
<dbReference type="RefSeq" id="WP_425344651.1">
    <property type="nucleotide sequence ID" value="NZ_JBGUBD010000003.1"/>
</dbReference>
<comment type="similarity">
    <text evidence="2 3">Belongs to the pyridoxal phosphate-binding protein YggS/PROSC family.</text>
</comment>
<dbReference type="PROSITE" id="PS01211">
    <property type="entry name" value="UPF0001"/>
    <property type="match status" value="1"/>
</dbReference>
<reference evidence="5 6" key="1">
    <citation type="submission" date="2024-08" db="EMBL/GenBank/DDBJ databases">
        <title>Whole-genome sequencing of halo(alkali)philic microorganisms from hypersaline lakes.</title>
        <authorList>
            <person name="Sorokin D.Y."/>
            <person name="Merkel A.Y."/>
            <person name="Messina E."/>
            <person name="Yakimov M."/>
        </authorList>
    </citation>
    <scope>NUCLEOTIDE SEQUENCE [LARGE SCALE GENOMIC DNA]</scope>
    <source>
        <strain evidence="5 6">AB-hyl4</strain>
    </source>
</reference>
<dbReference type="Proteomes" id="UP001575105">
    <property type="component" value="Unassembled WGS sequence"/>
</dbReference>
<dbReference type="InterPro" id="IPR029066">
    <property type="entry name" value="PLP-binding_barrel"/>
</dbReference>
<comment type="caution">
    <text evidence="5">The sequence shown here is derived from an EMBL/GenBank/DDBJ whole genome shotgun (WGS) entry which is preliminary data.</text>
</comment>
<dbReference type="Pfam" id="PF01168">
    <property type="entry name" value="Ala_racemase_N"/>
    <property type="match status" value="1"/>
</dbReference>
<dbReference type="InterPro" id="IPR011078">
    <property type="entry name" value="PyrdxlP_homeostasis"/>
</dbReference>
<accession>A0ABV4U2A3</accession>
<evidence type="ECO:0000313" key="5">
    <source>
        <dbReference type="EMBL" id="MFA9477725.1"/>
    </source>
</evidence>
<evidence type="ECO:0000313" key="6">
    <source>
        <dbReference type="Proteomes" id="UP001575105"/>
    </source>
</evidence>
<keyword evidence="1 2" id="KW-0663">Pyridoxal phosphate</keyword>
<dbReference type="NCBIfam" id="TIGR00044">
    <property type="entry name" value="YggS family pyridoxal phosphate-dependent enzyme"/>
    <property type="match status" value="1"/>
</dbReference>
<feature type="domain" description="Alanine racemase N-terminal" evidence="4">
    <location>
        <begin position="103"/>
        <end position="257"/>
    </location>
</feature>
<dbReference type="PIRSF" id="PIRSF004848">
    <property type="entry name" value="YBL036c_PLPDEIII"/>
    <property type="match status" value="1"/>
</dbReference>
<evidence type="ECO:0000256" key="3">
    <source>
        <dbReference type="RuleBase" id="RU004514"/>
    </source>
</evidence>
<gene>
    <name evidence="5" type="ORF">ACERK3_05385</name>
</gene>
<dbReference type="PANTHER" id="PTHR10146:SF14">
    <property type="entry name" value="PYRIDOXAL PHOSPHATE HOMEOSTASIS PROTEIN"/>
    <property type="match status" value="1"/>
</dbReference>
<dbReference type="CDD" id="cd00635">
    <property type="entry name" value="PLPDE_III_YBL036c_like"/>
    <property type="match status" value="1"/>
</dbReference>
<comment type="function">
    <text evidence="2">Pyridoxal 5'-phosphate (PLP)-binding protein, which is involved in PLP homeostasis.</text>
</comment>
<dbReference type="PANTHER" id="PTHR10146">
    <property type="entry name" value="PROLINE SYNTHETASE CO-TRANSCRIBED BACTERIAL HOMOLOG PROTEIN"/>
    <property type="match status" value="1"/>
</dbReference>
<evidence type="ECO:0000256" key="1">
    <source>
        <dbReference type="ARBA" id="ARBA00022898"/>
    </source>
</evidence>
<dbReference type="InterPro" id="IPR001608">
    <property type="entry name" value="Ala_racemase_N"/>
</dbReference>
<dbReference type="Gene3D" id="3.20.20.10">
    <property type="entry name" value="Alanine racemase"/>
    <property type="match status" value="1"/>
</dbReference>